<dbReference type="RefSeq" id="WP_277444035.1">
    <property type="nucleotide sequence ID" value="NZ_JAKOAV010000017.1"/>
</dbReference>
<evidence type="ECO:0000256" key="7">
    <source>
        <dbReference type="HAMAP-Rule" id="MF_00114"/>
    </source>
</evidence>
<keyword evidence="9" id="KW-1185">Reference proteome</keyword>
<comment type="catalytic activity">
    <reaction evidence="5 7">
        <text>2-deoxy-D-ribose 5-phosphate = D-glyceraldehyde 3-phosphate + acetaldehyde</text>
        <dbReference type="Rhea" id="RHEA:12821"/>
        <dbReference type="ChEBI" id="CHEBI:15343"/>
        <dbReference type="ChEBI" id="CHEBI:59776"/>
        <dbReference type="ChEBI" id="CHEBI:62877"/>
        <dbReference type="EC" id="4.1.2.4"/>
    </reaction>
</comment>
<comment type="similarity">
    <text evidence="1 7">Belongs to the DeoC/FbaB aldolase family. DeoC type 1 subfamily.</text>
</comment>
<feature type="active site" description="Proton donor/acceptor" evidence="7">
    <location>
        <position position="189"/>
    </location>
</feature>
<dbReference type="InterPro" id="IPR013785">
    <property type="entry name" value="Aldolase_TIM"/>
</dbReference>
<evidence type="ECO:0000256" key="6">
    <source>
        <dbReference type="ARBA" id="ARBA00056337"/>
    </source>
</evidence>
<dbReference type="Pfam" id="PF01791">
    <property type="entry name" value="DeoC"/>
    <property type="match status" value="1"/>
</dbReference>
<evidence type="ECO:0000256" key="4">
    <source>
        <dbReference type="ARBA" id="ARBA00023270"/>
    </source>
</evidence>
<dbReference type="InterPro" id="IPR028581">
    <property type="entry name" value="DeoC_typeI"/>
</dbReference>
<dbReference type="InterPro" id="IPR011343">
    <property type="entry name" value="DeoC"/>
</dbReference>
<name>A0A9X4JTF2_9FIRM</name>
<feature type="active site" description="Schiff-base intermediate with acetaldehyde" evidence="7">
    <location>
        <position position="160"/>
    </location>
</feature>
<dbReference type="EC" id="4.1.2.4" evidence="7"/>
<feature type="active site" description="Proton donor/acceptor" evidence="7">
    <location>
        <position position="94"/>
    </location>
</feature>
<dbReference type="AlphaFoldDB" id="A0A9X4JTF2"/>
<evidence type="ECO:0000313" key="8">
    <source>
        <dbReference type="EMBL" id="MDF9408679.1"/>
    </source>
</evidence>
<dbReference type="Proteomes" id="UP001154312">
    <property type="component" value="Unassembled WGS sequence"/>
</dbReference>
<keyword evidence="2 7" id="KW-0963">Cytoplasm</keyword>
<dbReference type="EMBL" id="JAKOAV010000017">
    <property type="protein sequence ID" value="MDF9408679.1"/>
    <property type="molecule type" value="Genomic_DNA"/>
</dbReference>
<dbReference type="NCBIfam" id="TIGR00126">
    <property type="entry name" value="deoC"/>
    <property type="match status" value="1"/>
</dbReference>
<dbReference type="CDD" id="cd00959">
    <property type="entry name" value="DeoC"/>
    <property type="match status" value="1"/>
</dbReference>
<protein>
    <recommendedName>
        <fullName evidence="7">Deoxyribose-phosphate aldolase</fullName>
        <shortName evidence="7">DERA</shortName>
        <ecNumber evidence="7">4.1.2.4</ecNumber>
    </recommendedName>
    <alternativeName>
        <fullName evidence="7">2-deoxy-D-ribose 5-phosphate aldolase</fullName>
    </alternativeName>
    <alternativeName>
        <fullName evidence="7">Phosphodeoxyriboaldolase</fullName>
        <shortName evidence="7">Deoxyriboaldolase</shortName>
    </alternativeName>
</protein>
<proteinExistence type="inferred from homology"/>
<dbReference type="PANTHER" id="PTHR10889:SF1">
    <property type="entry name" value="DEOXYRIBOSE-PHOSPHATE ALDOLASE"/>
    <property type="match status" value="1"/>
</dbReference>
<keyword evidence="4 7" id="KW-0704">Schiff base</keyword>
<reference evidence="8" key="1">
    <citation type="submission" date="2022-02" db="EMBL/GenBank/DDBJ databases">
        <authorList>
            <person name="Leng L."/>
        </authorList>
    </citation>
    <scope>NUCLEOTIDE SEQUENCE</scope>
    <source>
        <strain evidence="8">JI</strain>
    </source>
</reference>
<dbReference type="InterPro" id="IPR002915">
    <property type="entry name" value="DeoC/FbaB/LacD_aldolase"/>
</dbReference>
<sequence length="224" mass="23091">MEISRAVLAGMIDHTLLKPEATCQDIVGLCREAVDFGFKSVCINPSYIDLAHRELENAPVGICAVIGFPLGASDPAVKAAEAAAAVRAGASEVDVVMNIGFFKSGLLGKTQADLTGVVSAAKSEKPEAVVKVILETCLLTNEEKVRACRVAVAAGADFVKTSTGFNKEGALAADIKLLRQSVGPRIGVKASGGIRDLAKALSMLEAGADRIGTSAGVAIVNELK</sequence>
<gene>
    <name evidence="7 8" type="primary">deoC</name>
    <name evidence="8" type="ORF">L7E55_09970</name>
</gene>
<accession>A0A9X4JTF2</accession>
<dbReference type="HAMAP" id="MF_00114">
    <property type="entry name" value="DeoC_type1"/>
    <property type="match status" value="1"/>
</dbReference>
<evidence type="ECO:0000256" key="1">
    <source>
        <dbReference type="ARBA" id="ARBA00010936"/>
    </source>
</evidence>
<dbReference type="SUPFAM" id="SSF51569">
    <property type="entry name" value="Aldolase"/>
    <property type="match status" value="1"/>
</dbReference>
<dbReference type="PANTHER" id="PTHR10889">
    <property type="entry name" value="DEOXYRIBOSE-PHOSPHATE ALDOLASE"/>
    <property type="match status" value="1"/>
</dbReference>
<dbReference type="GO" id="GO:0016052">
    <property type="term" value="P:carbohydrate catabolic process"/>
    <property type="evidence" value="ECO:0007669"/>
    <property type="project" value="TreeGrafter"/>
</dbReference>
<comment type="pathway">
    <text evidence="7">Carbohydrate degradation; 2-deoxy-D-ribose 1-phosphate degradation; D-glyceraldehyde 3-phosphate and acetaldehyde from 2-deoxy-alpha-D-ribose 1-phosphate: step 2/2.</text>
</comment>
<dbReference type="SMART" id="SM01133">
    <property type="entry name" value="DeoC"/>
    <property type="match status" value="1"/>
</dbReference>
<evidence type="ECO:0000313" key="9">
    <source>
        <dbReference type="Proteomes" id="UP001154312"/>
    </source>
</evidence>
<dbReference type="FunFam" id="3.20.20.70:FF:000044">
    <property type="entry name" value="Deoxyribose-phosphate aldolase"/>
    <property type="match status" value="1"/>
</dbReference>
<dbReference type="GO" id="GO:0006018">
    <property type="term" value="P:2-deoxyribose 1-phosphate catabolic process"/>
    <property type="evidence" value="ECO:0007669"/>
    <property type="project" value="UniProtKB-UniRule"/>
</dbReference>
<evidence type="ECO:0000256" key="2">
    <source>
        <dbReference type="ARBA" id="ARBA00022490"/>
    </source>
</evidence>
<dbReference type="Gene3D" id="3.20.20.70">
    <property type="entry name" value="Aldolase class I"/>
    <property type="match status" value="1"/>
</dbReference>
<dbReference type="GO" id="GO:0009264">
    <property type="term" value="P:deoxyribonucleotide catabolic process"/>
    <property type="evidence" value="ECO:0007669"/>
    <property type="project" value="UniProtKB-UniRule"/>
</dbReference>
<dbReference type="GO" id="GO:0005737">
    <property type="term" value="C:cytoplasm"/>
    <property type="evidence" value="ECO:0007669"/>
    <property type="project" value="UniProtKB-SubCell"/>
</dbReference>
<organism evidence="8 9">
    <name type="scientific">Pelotomaculum isophthalicicum JI</name>
    <dbReference type="NCBI Taxonomy" id="947010"/>
    <lineage>
        <taxon>Bacteria</taxon>
        <taxon>Bacillati</taxon>
        <taxon>Bacillota</taxon>
        <taxon>Clostridia</taxon>
        <taxon>Eubacteriales</taxon>
        <taxon>Desulfotomaculaceae</taxon>
        <taxon>Pelotomaculum</taxon>
    </lineage>
</organism>
<dbReference type="PIRSF" id="PIRSF001357">
    <property type="entry name" value="DeoC"/>
    <property type="match status" value="1"/>
</dbReference>
<comment type="caution">
    <text evidence="8">The sequence shown here is derived from an EMBL/GenBank/DDBJ whole genome shotgun (WGS) entry which is preliminary data.</text>
</comment>
<comment type="subcellular location">
    <subcellularLocation>
        <location evidence="7">Cytoplasm</location>
    </subcellularLocation>
</comment>
<evidence type="ECO:0000256" key="5">
    <source>
        <dbReference type="ARBA" id="ARBA00048791"/>
    </source>
</evidence>
<dbReference type="GO" id="GO:0004139">
    <property type="term" value="F:deoxyribose-phosphate aldolase activity"/>
    <property type="evidence" value="ECO:0007669"/>
    <property type="project" value="UniProtKB-UniRule"/>
</dbReference>
<evidence type="ECO:0000256" key="3">
    <source>
        <dbReference type="ARBA" id="ARBA00023239"/>
    </source>
</evidence>
<comment type="function">
    <text evidence="6 7">Catalyzes a reversible aldol reaction between acetaldehyde and D-glyceraldehyde 3-phosphate to generate 2-deoxy-D-ribose 5-phosphate.</text>
</comment>
<keyword evidence="3 7" id="KW-0456">Lyase</keyword>